<organism evidence="1 2">
    <name type="scientific">Paramagnetospirillum kuznetsovii</name>
    <dbReference type="NCBI Taxonomy" id="2053833"/>
    <lineage>
        <taxon>Bacteria</taxon>
        <taxon>Pseudomonadati</taxon>
        <taxon>Pseudomonadota</taxon>
        <taxon>Alphaproteobacteria</taxon>
        <taxon>Rhodospirillales</taxon>
        <taxon>Magnetospirillaceae</taxon>
        <taxon>Paramagnetospirillum</taxon>
    </lineage>
</organism>
<dbReference type="Gene3D" id="1.20.120.330">
    <property type="entry name" value="Nucleotidyltransferases domain 2"/>
    <property type="match status" value="1"/>
</dbReference>
<comment type="caution">
    <text evidence="1">The sequence shown here is derived from an EMBL/GenBank/DDBJ whole genome shotgun (WGS) entry which is preliminary data.</text>
</comment>
<dbReference type="GO" id="GO:0016740">
    <property type="term" value="F:transferase activity"/>
    <property type="evidence" value="ECO:0007669"/>
    <property type="project" value="UniProtKB-KW"/>
</dbReference>
<dbReference type="OrthoDB" id="9810452at2"/>
<dbReference type="AlphaFoldDB" id="A0A364NVM6"/>
<accession>A0A364NVM6</accession>
<protein>
    <submittedName>
        <fullName evidence="1">Nucleotidyltransferase</fullName>
    </submittedName>
</protein>
<dbReference type="SUPFAM" id="SSF81593">
    <property type="entry name" value="Nucleotidyltransferase substrate binding subunit/domain"/>
    <property type="match status" value="1"/>
</dbReference>
<dbReference type="Pfam" id="PF08780">
    <property type="entry name" value="NTase_sub_bind"/>
    <property type="match status" value="1"/>
</dbReference>
<dbReference type="Proteomes" id="UP000251075">
    <property type="component" value="Unassembled WGS sequence"/>
</dbReference>
<keyword evidence="2" id="KW-1185">Reference proteome</keyword>
<name>A0A364NVM6_9PROT</name>
<proteinExistence type="predicted"/>
<gene>
    <name evidence="1" type="ORF">CU669_15950</name>
</gene>
<sequence>MYSLRCGCGRSGRCLGYLPRSCDGGGRGVDRLDQKLEVAGRACATLIELVSRPYGDAVVTRDATILRFVYSFETTWKAAQRVLNLYESIDVATPRAVIQSCWKAGLLNDEQAEQIMAMITDRNLTVHAYDEKLAVELATRIPAHAALLGFWLTALRNRVGREQKP</sequence>
<evidence type="ECO:0000313" key="2">
    <source>
        <dbReference type="Proteomes" id="UP000251075"/>
    </source>
</evidence>
<reference evidence="1 2" key="1">
    <citation type="submission" date="2017-11" db="EMBL/GenBank/DDBJ databases">
        <title>Draft genome sequence of magnetotactic bacterium Magnetospirillum kuznetsovii LBB-42.</title>
        <authorList>
            <person name="Grouzdev D.S."/>
            <person name="Rysina M.S."/>
            <person name="Baslerov R.V."/>
            <person name="Koziaeva V."/>
        </authorList>
    </citation>
    <scope>NUCLEOTIDE SEQUENCE [LARGE SCALE GENOMIC DNA]</scope>
    <source>
        <strain evidence="1 2">LBB-42</strain>
    </source>
</reference>
<evidence type="ECO:0000313" key="1">
    <source>
        <dbReference type="EMBL" id="RAU20955.1"/>
    </source>
</evidence>
<dbReference type="InterPro" id="IPR010235">
    <property type="entry name" value="HepT"/>
</dbReference>
<dbReference type="EMBL" id="PGTO01000015">
    <property type="protein sequence ID" value="RAU20955.1"/>
    <property type="molecule type" value="Genomic_DNA"/>
</dbReference>
<keyword evidence="1" id="KW-0808">Transferase</keyword>